<name>A0ABW2DMH1_9BACT</name>
<keyword evidence="4" id="KW-1185">Reference proteome</keyword>
<dbReference type="EMBL" id="JBHSYQ010000003">
    <property type="protein sequence ID" value="MFC6997758.1"/>
    <property type="molecule type" value="Genomic_DNA"/>
</dbReference>
<feature type="domain" description="Secretion system C-terminal sorting" evidence="2">
    <location>
        <begin position="276"/>
        <end position="352"/>
    </location>
</feature>
<proteinExistence type="predicted"/>
<evidence type="ECO:0000313" key="4">
    <source>
        <dbReference type="Proteomes" id="UP001596405"/>
    </source>
</evidence>
<dbReference type="Pfam" id="PF18962">
    <property type="entry name" value="Por_Secre_tail"/>
    <property type="match status" value="1"/>
</dbReference>
<evidence type="ECO:0000313" key="3">
    <source>
        <dbReference type="EMBL" id="MFC6997758.1"/>
    </source>
</evidence>
<dbReference type="Proteomes" id="UP001596405">
    <property type="component" value="Unassembled WGS sequence"/>
</dbReference>
<reference evidence="4" key="1">
    <citation type="journal article" date="2019" name="Int. J. Syst. Evol. Microbiol.">
        <title>The Global Catalogue of Microorganisms (GCM) 10K type strain sequencing project: providing services to taxonomists for standard genome sequencing and annotation.</title>
        <authorList>
            <consortium name="The Broad Institute Genomics Platform"/>
            <consortium name="The Broad Institute Genome Sequencing Center for Infectious Disease"/>
            <person name="Wu L."/>
            <person name="Ma J."/>
        </authorList>
    </citation>
    <scope>NUCLEOTIDE SEQUENCE [LARGE SCALE GENOMIC DNA]</scope>
    <source>
        <strain evidence="4">CGMCC 4.7393</strain>
    </source>
</reference>
<sequence length="356" mass="37482">MMKPLQTLKLLLVTGLGLVSLEASAQTFYEPFTGPGTLAGYNGWITALGTPDETMKQSGSLSYSGLKTSQGDKVVLRSTNSEYLNRLFDTPVTSGTLYGSALVRVLDTDGLLDNGTIGNYFMHFVRAAGSTPYQARVYVRAGSAPNTFNIGILNNTNAGGPTTPVSGTEMFGTSPIDFTIGETYLIVFRHDMTSNSSSIWVNPTLGGTEEPEPMYTATAGAPTTALAGIAFRQLNSAGRGTGNIEVDEIRIGPSFDAVTPTEPLGVKEFAAGTISLYPNPTQGAVQLKLPASLAANNNIDLSVYSMSGEVILNATGSENAMNLQLAEKLNAAAAGVYVVRINCAGQSFQTKMVKTN</sequence>
<organism evidence="3 4">
    <name type="scientific">Rufibacter roseus</name>
    <dbReference type="NCBI Taxonomy" id="1567108"/>
    <lineage>
        <taxon>Bacteria</taxon>
        <taxon>Pseudomonadati</taxon>
        <taxon>Bacteroidota</taxon>
        <taxon>Cytophagia</taxon>
        <taxon>Cytophagales</taxon>
        <taxon>Hymenobacteraceae</taxon>
        <taxon>Rufibacter</taxon>
    </lineage>
</organism>
<keyword evidence="1" id="KW-0732">Signal</keyword>
<feature type="chain" id="PRO_5047501362" evidence="1">
    <location>
        <begin position="26"/>
        <end position="356"/>
    </location>
</feature>
<evidence type="ECO:0000256" key="1">
    <source>
        <dbReference type="SAM" id="SignalP"/>
    </source>
</evidence>
<feature type="signal peptide" evidence="1">
    <location>
        <begin position="1"/>
        <end position="25"/>
    </location>
</feature>
<dbReference type="RefSeq" id="WP_066618600.1">
    <property type="nucleotide sequence ID" value="NZ_JBHSYQ010000003.1"/>
</dbReference>
<evidence type="ECO:0000259" key="2">
    <source>
        <dbReference type="Pfam" id="PF18962"/>
    </source>
</evidence>
<comment type="caution">
    <text evidence="3">The sequence shown here is derived from an EMBL/GenBank/DDBJ whole genome shotgun (WGS) entry which is preliminary data.</text>
</comment>
<dbReference type="NCBIfam" id="TIGR04183">
    <property type="entry name" value="Por_Secre_tail"/>
    <property type="match status" value="1"/>
</dbReference>
<dbReference type="InterPro" id="IPR026444">
    <property type="entry name" value="Secre_tail"/>
</dbReference>
<protein>
    <submittedName>
        <fullName evidence="3">T9SS type A sorting domain-containing protein</fullName>
    </submittedName>
</protein>
<gene>
    <name evidence="3" type="ORF">ACFQHR_08975</name>
</gene>
<accession>A0ABW2DMH1</accession>